<accession>A0A7I5EDQ4</accession>
<evidence type="ECO:0000313" key="2">
    <source>
        <dbReference type="WBParaSite" id="HCON_00162665-00001"/>
    </source>
</evidence>
<keyword evidence="1" id="KW-1185">Reference proteome</keyword>
<sequence>MVFSRKLGFVPITTPVQMRRLILLCAVLVCAESYITYRGQKSGQAQRVVHIPVNPNALMFLQSAQRRPLLKRRFLLPRMGMPTYVREGDPTAPAWD</sequence>
<organism evidence="1 2">
    <name type="scientific">Haemonchus contortus</name>
    <name type="common">Barber pole worm</name>
    <dbReference type="NCBI Taxonomy" id="6289"/>
    <lineage>
        <taxon>Eukaryota</taxon>
        <taxon>Metazoa</taxon>
        <taxon>Ecdysozoa</taxon>
        <taxon>Nematoda</taxon>
        <taxon>Chromadorea</taxon>
        <taxon>Rhabditida</taxon>
        <taxon>Rhabditina</taxon>
        <taxon>Rhabditomorpha</taxon>
        <taxon>Strongyloidea</taxon>
        <taxon>Trichostrongylidae</taxon>
        <taxon>Haemonchus</taxon>
    </lineage>
</organism>
<dbReference type="Proteomes" id="UP000025227">
    <property type="component" value="Unplaced"/>
</dbReference>
<dbReference type="AlphaFoldDB" id="A0A7I5EDQ4"/>
<proteinExistence type="predicted"/>
<reference evidence="2" key="1">
    <citation type="submission" date="2020-12" db="UniProtKB">
        <authorList>
            <consortium name="WormBaseParasite"/>
        </authorList>
    </citation>
    <scope>IDENTIFICATION</scope>
    <source>
        <strain evidence="2">MHco3</strain>
    </source>
</reference>
<evidence type="ECO:0000313" key="1">
    <source>
        <dbReference type="Proteomes" id="UP000025227"/>
    </source>
</evidence>
<protein>
    <submittedName>
        <fullName evidence="2">Secreted protein</fullName>
    </submittedName>
</protein>
<dbReference type="OrthoDB" id="10325255at2759"/>
<dbReference type="WBParaSite" id="HCON_00162665-00001">
    <property type="protein sequence ID" value="HCON_00162665-00001"/>
    <property type="gene ID" value="HCON_00162665"/>
</dbReference>
<name>A0A7I5EDQ4_HAECO</name>
<dbReference type="OMA" id="MPTYVRE"/>